<protein>
    <submittedName>
        <fullName evidence="1">Uncharacterized protein</fullName>
    </submittedName>
</protein>
<organism evidence="1 2">
    <name type="scientific">Flavobacterium nackdongense</name>
    <dbReference type="NCBI Taxonomy" id="2547394"/>
    <lineage>
        <taxon>Bacteria</taxon>
        <taxon>Pseudomonadati</taxon>
        <taxon>Bacteroidota</taxon>
        <taxon>Flavobacteriia</taxon>
        <taxon>Flavobacteriales</taxon>
        <taxon>Flavobacteriaceae</taxon>
        <taxon>Flavobacterium</taxon>
    </lineage>
</organism>
<dbReference type="AlphaFoldDB" id="A0A4P6YAP5"/>
<dbReference type="KEGG" id="fnk:E1750_00115"/>
<keyword evidence="2" id="KW-1185">Reference proteome</keyword>
<dbReference type="Proteomes" id="UP000291124">
    <property type="component" value="Chromosome"/>
</dbReference>
<evidence type="ECO:0000313" key="1">
    <source>
        <dbReference type="EMBL" id="QBN17273.1"/>
    </source>
</evidence>
<evidence type="ECO:0000313" key="2">
    <source>
        <dbReference type="Proteomes" id="UP000291124"/>
    </source>
</evidence>
<dbReference type="RefSeq" id="WP_133274805.1">
    <property type="nucleotide sequence ID" value="NZ_CP037933.1"/>
</dbReference>
<dbReference type="OrthoDB" id="1339084at2"/>
<proteinExistence type="predicted"/>
<dbReference type="EMBL" id="CP037933">
    <property type="protein sequence ID" value="QBN17273.1"/>
    <property type="molecule type" value="Genomic_DNA"/>
</dbReference>
<accession>A0A4P6YAP5</accession>
<gene>
    <name evidence="1" type="ORF">E1750_00115</name>
</gene>
<name>A0A4P6YAP5_9FLAO</name>
<sequence>MKQITTFWNYFKKNEQEIINGFFLGINGDEIYSQFKKKYNNISKRIGFEITKPANNQDKYSIVFTAFGYRKLFPKIIALETQAPPLEYFTVQAFIKPLENTEEYKNGSDKSVIFENYEIKISEIQIALSDYNIATKQLKINLYLPNFNEIKQCENLKLDIDWMVMRVIGEIAFRKHIQQINLHPMPLEPVGLLPLIELPDYITYLYQINSRRKPRKI</sequence>
<reference evidence="2" key="1">
    <citation type="submission" date="2019-03" db="EMBL/GenBank/DDBJ databases">
        <title>Flavobacterium sp.</title>
        <authorList>
            <person name="Kim H."/>
        </authorList>
    </citation>
    <scope>NUCLEOTIDE SEQUENCE [LARGE SCALE GENOMIC DNA]</scope>
    <source>
        <strain evidence="2">GS13</strain>
    </source>
</reference>